<accession>A0A8D9PEK8</accession>
<organism evidence="2">
    <name type="scientific">Bacteriophage sp</name>
    <dbReference type="NCBI Taxonomy" id="38018"/>
    <lineage>
        <taxon>Viruses</taxon>
    </lineage>
</organism>
<proteinExistence type="predicted"/>
<name>A0A8D9PEK8_9VIRU</name>
<keyword evidence="1" id="KW-0472">Membrane</keyword>
<evidence type="ECO:0000256" key="1">
    <source>
        <dbReference type="SAM" id="Phobius"/>
    </source>
</evidence>
<keyword evidence="1" id="KW-0812">Transmembrane</keyword>
<protein>
    <submittedName>
        <fullName evidence="2">Uncharacterized protein</fullName>
    </submittedName>
</protein>
<reference evidence="2" key="1">
    <citation type="journal article" date="2021" name="Proc. Natl. Acad. Sci. U.S.A.">
        <title>A Catalog of Tens of Thousands of Viruses from Human Metagenomes Reveals Hidden Associations with Chronic Diseases.</title>
        <authorList>
            <person name="Tisza M.J."/>
            <person name="Buck C.B."/>
        </authorList>
    </citation>
    <scope>NUCLEOTIDE SEQUENCE</scope>
    <source>
        <strain evidence="2">CtOZu12</strain>
    </source>
</reference>
<feature type="transmembrane region" description="Helical" evidence="1">
    <location>
        <begin position="38"/>
        <end position="71"/>
    </location>
</feature>
<keyword evidence="1" id="KW-1133">Transmembrane helix</keyword>
<evidence type="ECO:0000313" key="2">
    <source>
        <dbReference type="EMBL" id="DAD55762.1"/>
    </source>
</evidence>
<feature type="transmembrane region" description="Helical" evidence="1">
    <location>
        <begin position="12"/>
        <end position="32"/>
    </location>
</feature>
<sequence>MNNKNNSSYISIYSDIDTILIAATIIMAILKYKAGYDIPTIIVFTPLIVIAIIFGIRLVTAILALVVITVMDIHEGSKRYHDIHSRYENTHRIYWNPETKEIEGVEPMPEYDKWKDED</sequence>
<dbReference type="EMBL" id="BK029940">
    <property type="protein sequence ID" value="DAD55762.1"/>
    <property type="molecule type" value="Genomic_DNA"/>
</dbReference>